<evidence type="ECO:0000313" key="2">
    <source>
        <dbReference type="Proteomes" id="UP001221757"/>
    </source>
</evidence>
<dbReference type="Proteomes" id="UP001221757">
    <property type="component" value="Unassembled WGS sequence"/>
</dbReference>
<reference evidence="1" key="1">
    <citation type="submission" date="2023-03" db="EMBL/GenBank/DDBJ databases">
        <title>Massive genome expansion in bonnet fungi (Mycena s.s.) driven by repeated elements and novel gene families across ecological guilds.</title>
        <authorList>
            <consortium name="Lawrence Berkeley National Laboratory"/>
            <person name="Harder C.B."/>
            <person name="Miyauchi S."/>
            <person name="Viragh M."/>
            <person name="Kuo A."/>
            <person name="Thoen E."/>
            <person name="Andreopoulos B."/>
            <person name="Lu D."/>
            <person name="Skrede I."/>
            <person name="Drula E."/>
            <person name="Henrissat B."/>
            <person name="Morin E."/>
            <person name="Kohler A."/>
            <person name="Barry K."/>
            <person name="LaButti K."/>
            <person name="Morin E."/>
            <person name="Salamov A."/>
            <person name="Lipzen A."/>
            <person name="Mereny Z."/>
            <person name="Hegedus B."/>
            <person name="Baldrian P."/>
            <person name="Stursova M."/>
            <person name="Weitz H."/>
            <person name="Taylor A."/>
            <person name="Grigoriev I.V."/>
            <person name="Nagy L.G."/>
            <person name="Martin F."/>
            <person name="Kauserud H."/>
        </authorList>
    </citation>
    <scope>NUCLEOTIDE SEQUENCE</scope>
    <source>
        <strain evidence="1">CBHHK067</strain>
    </source>
</reference>
<organism evidence="1 2">
    <name type="scientific">Mycena rosella</name>
    <name type="common">Pink bonnet</name>
    <name type="synonym">Agaricus rosellus</name>
    <dbReference type="NCBI Taxonomy" id="1033263"/>
    <lineage>
        <taxon>Eukaryota</taxon>
        <taxon>Fungi</taxon>
        <taxon>Dikarya</taxon>
        <taxon>Basidiomycota</taxon>
        <taxon>Agaricomycotina</taxon>
        <taxon>Agaricomycetes</taxon>
        <taxon>Agaricomycetidae</taxon>
        <taxon>Agaricales</taxon>
        <taxon>Marasmiineae</taxon>
        <taxon>Mycenaceae</taxon>
        <taxon>Mycena</taxon>
    </lineage>
</organism>
<accession>A0AAD7CY67</accession>
<dbReference type="EMBL" id="JARKIE010000185">
    <property type="protein sequence ID" value="KAJ7669725.1"/>
    <property type="molecule type" value="Genomic_DNA"/>
</dbReference>
<name>A0AAD7CY67_MYCRO</name>
<dbReference type="AlphaFoldDB" id="A0AAD7CY67"/>
<keyword evidence="2" id="KW-1185">Reference proteome</keyword>
<proteinExistence type="predicted"/>
<evidence type="ECO:0000313" key="1">
    <source>
        <dbReference type="EMBL" id="KAJ7669725.1"/>
    </source>
</evidence>
<sequence length="130" mass="14736">MAVASQLGTTDYEHEGEKHWNIGRRRPACCLRIQRPLWHNEWGGKGVVHRHVLRGLAGRYIMIWEGRALWGNELAPFGEVFSGEHPRHGLVGSTRSRPDREGVTHILALANYIPSTVNMSSNGITNQWIF</sequence>
<comment type="caution">
    <text evidence="1">The sequence shown here is derived from an EMBL/GenBank/DDBJ whole genome shotgun (WGS) entry which is preliminary data.</text>
</comment>
<gene>
    <name evidence="1" type="ORF">B0H17DRAFT_1142066</name>
</gene>
<protein>
    <submittedName>
        <fullName evidence="1">Uncharacterized protein</fullName>
    </submittedName>
</protein>